<feature type="transmembrane region" description="Helical" evidence="6">
    <location>
        <begin position="410"/>
        <end position="431"/>
    </location>
</feature>
<keyword evidence="9" id="KW-1185">Reference proteome</keyword>
<dbReference type="InterPro" id="IPR002035">
    <property type="entry name" value="VWF_A"/>
</dbReference>
<evidence type="ECO:0000256" key="5">
    <source>
        <dbReference type="ARBA" id="ARBA00023136"/>
    </source>
</evidence>
<dbReference type="Gene3D" id="1.25.40.10">
    <property type="entry name" value="Tetratricopeptide repeat domain"/>
    <property type="match status" value="1"/>
</dbReference>
<reference evidence="8" key="1">
    <citation type="submission" date="2020-05" db="EMBL/GenBank/DDBJ databases">
        <title>Phylogenomic resolution of chytrid fungi.</title>
        <authorList>
            <person name="Stajich J.E."/>
            <person name="Amses K."/>
            <person name="Simmons R."/>
            <person name="Seto K."/>
            <person name="Myers J."/>
            <person name="Bonds A."/>
            <person name="Quandt C.A."/>
            <person name="Barry K."/>
            <person name="Liu P."/>
            <person name="Grigoriev I."/>
            <person name="Longcore J.E."/>
            <person name="James T.Y."/>
        </authorList>
    </citation>
    <scope>NUCLEOTIDE SEQUENCE</scope>
    <source>
        <strain evidence="8">JEL0318</strain>
    </source>
</reference>
<dbReference type="EMBL" id="JADGJD010000253">
    <property type="protein sequence ID" value="KAJ3052929.1"/>
    <property type="molecule type" value="Genomic_DNA"/>
</dbReference>
<dbReference type="InterPro" id="IPR033479">
    <property type="entry name" value="dCache_1"/>
</dbReference>
<feature type="transmembrane region" description="Helical" evidence="6">
    <location>
        <begin position="12"/>
        <end position="32"/>
    </location>
</feature>
<proteinExistence type="predicted"/>
<evidence type="ECO:0000256" key="3">
    <source>
        <dbReference type="ARBA" id="ARBA00022692"/>
    </source>
</evidence>
<dbReference type="SUPFAM" id="SSF53300">
    <property type="entry name" value="vWA-like"/>
    <property type="match status" value="1"/>
</dbReference>
<dbReference type="Gene3D" id="3.40.50.410">
    <property type="entry name" value="von Willebrand factor, type A domain"/>
    <property type="match status" value="1"/>
</dbReference>
<comment type="subcellular location">
    <subcellularLocation>
        <location evidence="1">Cell membrane</location>
        <topology evidence="1">Multi-pass membrane protein</topology>
    </subcellularLocation>
</comment>
<dbReference type="GO" id="GO:0005886">
    <property type="term" value="C:plasma membrane"/>
    <property type="evidence" value="ECO:0007669"/>
    <property type="project" value="UniProtKB-SubCell"/>
</dbReference>
<sequence length="967" mass="106165">MRLLTALTVRVIVPFIIGCLALGLTSAILLYTTAPAWTDKIREVVNPKEYNAFALRANTKGVYVQEVLNWVQGQTTFVTTFARDLFRTDVNGQVPFNVARPYPSYFAAQLLDSSGSLTNPPLPADQSLVSQFYQNNVTTLAQFNAIGADNFTVLDDPFRAIYWNRASPEPVFQALQIGFENTAWRQYPYQFDMAKSNPRNQIVCNETWAPPQFKNAVGYVPNCRIWYTEALAAARASPSTLTTGLGPVIITSPYRSTTTGKIHITVAQAFATSGSVTGVFSIAVRVDTLQAALMRSAIVSGGYVFMIDDKGTVILYPEDRLNGIDIYARPTSVKELEFWGDQGKLDTFLGEVKASVTGGQGYRLTQKNGQEWAMSAAAIASTNFYVVVMAPTSSINALSNSLLQRVRTSMIISLVVQIILLVVLAALSYFFTRRLTQRILNPIHDLLHVLARLRENDLSVEIGGGSTLSRSASFSGSFRTRAVAKDIDDIEKSIRGLVIAVRFGNEAYYGGDVHKALRNYEAAEKLMRDMGNERGLGVCLNNKGNAYKQIDGEFANAEKSYQDAITNAEMLASREQDIEKKRGFQVAQGNRLANLGALYKDTQPLSDRNAKEAERRLKEAMTLHRGIDNMEGMAQAASNLGQLYITLKRIPEAQDLITDAYDFVKARGKDVPLQYVCMSRGMLAEANNKPEEAIAWYTYVLQRYKTIVRQVQRYSVERIINLCALPEINRPALAKTISEVAAPIFGLKTMESGKGKGVEGGVRAVEVSLADITLKHMSLVLDVSGSMSGSFIRTCRSCLTTILSEYVSDGDTVSFMIFDSSIRQIFPPTTKDPSTLPKMLSDVQTAQNNWGGTAFWDALLSTLKTVTAMPTKDGRNKWIIALTDGGDNASDRDAYGKIFKLIKNSGITIAVITVGPVPNSAEIRAACAASKNEGLFVSADASAEGIKKAFGKVVRAMTGWENVEFLE</sequence>
<evidence type="ECO:0000256" key="6">
    <source>
        <dbReference type="SAM" id="Phobius"/>
    </source>
</evidence>
<name>A0AAD5SEZ3_9FUNG</name>
<dbReference type="Gene3D" id="6.10.340.10">
    <property type="match status" value="1"/>
</dbReference>
<feature type="transmembrane region" description="Helical" evidence="6">
    <location>
        <begin position="372"/>
        <end position="390"/>
    </location>
</feature>
<dbReference type="Pfam" id="PF02743">
    <property type="entry name" value="dCache_1"/>
    <property type="match status" value="1"/>
</dbReference>
<keyword evidence="5 6" id="KW-0472">Membrane</keyword>
<accession>A0AAD5SEZ3</accession>
<dbReference type="AlphaFoldDB" id="A0AAD5SEZ3"/>
<evidence type="ECO:0000256" key="4">
    <source>
        <dbReference type="ARBA" id="ARBA00022989"/>
    </source>
</evidence>
<dbReference type="PROSITE" id="PS50234">
    <property type="entry name" value="VWFA"/>
    <property type="match status" value="1"/>
</dbReference>
<evidence type="ECO:0000313" key="9">
    <source>
        <dbReference type="Proteomes" id="UP001212841"/>
    </source>
</evidence>
<comment type="caution">
    <text evidence="8">The sequence shown here is derived from an EMBL/GenBank/DDBJ whole genome shotgun (WGS) entry which is preliminary data.</text>
</comment>
<keyword evidence="4 6" id="KW-1133">Transmembrane helix</keyword>
<dbReference type="Pfam" id="PF00092">
    <property type="entry name" value="VWA"/>
    <property type="match status" value="1"/>
</dbReference>
<keyword evidence="3 6" id="KW-0812">Transmembrane</keyword>
<evidence type="ECO:0000259" key="7">
    <source>
        <dbReference type="PROSITE" id="PS50234"/>
    </source>
</evidence>
<dbReference type="InterPro" id="IPR036465">
    <property type="entry name" value="vWFA_dom_sf"/>
</dbReference>
<feature type="domain" description="VWFA" evidence="7">
    <location>
        <begin position="776"/>
        <end position="953"/>
    </location>
</feature>
<protein>
    <recommendedName>
        <fullName evidence="7">VWFA domain-containing protein</fullName>
    </recommendedName>
</protein>
<evidence type="ECO:0000313" key="8">
    <source>
        <dbReference type="EMBL" id="KAJ3052929.1"/>
    </source>
</evidence>
<evidence type="ECO:0000256" key="2">
    <source>
        <dbReference type="ARBA" id="ARBA00022475"/>
    </source>
</evidence>
<gene>
    <name evidence="8" type="ORF">HK097_005400</name>
</gene>
<dbReference type="SMART" id="SM00327">
    <property type="entry name" value="VWA"/>
    <property type="match status" value="1"/>
</dbReference>
<dbReference type="Proteomes" id="UP001212841">
    <property type="component" value="Unassembled WGS sequence"/>
</dbReference>
<evidence type="ECO:0000256" key="1">
    <source>
        <dbReference type="ARBA" id="ARBA00004651"/>
    </source>
</evidence>
<dbReference type="SUPFAM" id="SSF48452">
    <property type="entry name" value="TPR-like"/>
    <property type="match status" value="1"/>
</dbReference>
<dbReference type="CDD" id="cd00198">
    <property type="entry name" value="vWFA"/>
    <property type="match status" value="1"/>
</dbReference>
<keyword evidence="2" id="KW-1003">Cell membrane</keyword>
<dbReference type="InterPro" id="IPR011990">
    <property type="entry name" value="TPR-like_helical_dom_sf"/>
</dbReference>
<organism evidence="8 9">
    <name type="scientific">Rhizophlyctis rosea</name>
    <dbReference type="NCBI Taxonomy" id="64517"/>
    <lineage>
        <taxon>Eukaryota</taxon>
        <taxon>Fungi</taxon>
        <taxon>Fungi incertae sedis</taxon>
        <taxon>Chytridiomycota</taxon>
        <taxon>Chytridiomycota incertae sedis</taxon>
        <taxon>Chytridiomycetes</taxon>
        <taxon>Rhizophlyctidales</taxon>
        <taxon>Rhizophlyctidaceae</taxon>
        <taxon>Rhizophlyctis</taxon>
    </lineage>
</organism>
<dbReference type="Gene3D" id="3.30.450.20">
    <property type="entry name" value="PAS domain"/>
    <property type="match status" value="2"/>
</dbReference>